<dbReference type="Gene3D" id="1.10.10.10">
    <property type="entry name" value="Winged helix-like DNA-binding domain superfamily/Winged helix DNA-binding domain"/>
    <property type="match status" value="1"/>
</dbReference>
<dbReference type="PRINTS" id="PR00039">
    <property type="entry name" value="HTHLYSR"/>
</dbReference>
<proteinExistence type="inferred from homology"/>
<keyword evidence="2" id="KW-0805">Transcription regulation</keyword>
<comment type="similarity">
    <text evidence="1">Belongs to the LysR transcriptional regulatory family.</text>
</comment>
<dbReference type="GO" id="GO:0003677">
    <property type="term" value="F:DNA binding"/>
    <property type="evidence" value="ECO:0007669"/>
    <property type="project" value="UniProtKB-KW"/>
</dbReference>
<dbReference type="InterPro" id="IPR036388">
    <property type="entry name" value="WH-like_DNA-bd_sf"/>
</dbReference>
<gene>
    <name evidence="6" type="ORF">HN018_05000</name>
</gene>
<dbReference type="SUPFAM" id="SSF46785">
    <property type="entry name" value="Winged helix' DNA-binding domain"/>
    <property type="match status" value="1"/>
</dbReference>
<keyword evidence="3" id="KW-0238">DNA-binding</keyword>
<dbReference type="KEGG" id="lck:HN018_05000"/>
<dbReference type="GO" id="GO:0003700">
    <property type="term" value="F:DNA-binding transcription factor activity"/>
    <property type="evidence" value="ECO:0007669"/>
    <property type="project" value="InterPro"/>
</dbReference>
<dbReference type="EMBL" id="CP053708">
    <property type="protein sequence ID" value="QKE89483.1"/>
    <property type="molecule type" value="Genomic_DNA"/>
</dbReference>
<evidence type="ECO:0000256" key="4">
    <source>
        <dbReference type="ARBA" id="ARBA00023163"/>
    </source>
</evidence>
<name>A0A6M8HM70_9PROT</name>
<evidence type="ECO:0000313" key="6">
    <source>
        <dbReference type="EMBL" id="QKE89483.1"/>
    </source>
</evidence>
<organism evidence="6 7">
    <name type="scientific">Lichenicola cladoniae</name>
    <dbReference type="NCBI Taxonomy" id="1484109"/>
    <lineage>
        <taxon>Bacteria</taxon>
        <taxon>Pseudomonadati</taxon>
        <taxon>Pseudomonadota</taxon>
        <taxon>Alphaproteobacteria</taxon>
        <taxon>Acetobacterales</taxon>
        <taxon>Acetobacteraceae</taxon>
        <taxon>Lichenicola</taxon>
    </lineage>
</organism>
<dbReference type="Gene3D" id="3.40.190.10">
    <property type="entry name" value="Periplasmic binding protein-like II"/>
    <property type="match status" value="2"/>
</dbReference>
<dbReference type="PROSITE" id="PS50931">
    <property type="entry name" value="HTH_LYSR"/>
    <property type="match status" value="1"/>
</dbReference>
<evidence type="ECO:0000256" key="2">
    <source>
        <dbReference type="ARBA" id="ARBA00023015"/>
    </source>
</evidence>
<dbReference type="InterPro" id="IPR000847">
    <property type="entry name" value="LysR_HTH_N"/>
</dbReference>
<feature type="domain" description="HTH lysR-type" evidence="5">
    <location>
        <begin position="4"/>
        <end position="61"/>
    </location>
</feature>
<evidence type="ECO:0000313" key="7">
    <source>
        <dbReference type="Proteomes" id="UP000500767"/>
    </source>
</evidence>
<dbReference type="Pfam" id="PF00126">
    <property type="entry name" value="HTH_1"/>
    <property type="match status" value="1"/>
</dbReference>
<dbReference type="SUPFAM" id="SSF53850">
    <property type="entry name" value="Periplasmic binding protein-like II"/>
    <property type="match status" value="1"/>
</dbReference>
<reference evidence="6 7" key="1">
    <citation type="journal article" date="2014" name="World J. Microbiol. Biotechnol.">
        <title>Biodiversity and physiological characteristics of Antarctic and Arctic lichens-associated bacteria.</title>
        <authorList>
            <person name="Lee Y.M."/>
            <person name="Kim E.H."/>
            <person name="Lee H.K."/>
            <person name="Hong S.G."/>
        </authorList>
    </citation>
    <scope>NUCLEOTIDE SEQUENCE [LARGE SCALE GENOMIC DNA]</scope>
    <source>
        <strain evidence="6 7">PAMC 26569</strain>
    </source>
</reference>
<evidence type="ECO:0000256" key="1">
    <source>
        <dbReference type="ARBA" id="ARBA00009437"/>
    </source>
</evidence>
<accession>A0A6M8HM70</accession>
<evidence type="ECO:0000256" key="3">
    <source>
        <dbReference type="ARBA" id="ARBA00023125"/>
    </source>
</evidence>
<keyword evidence="4" id="KW-0804">Transcription</keyword>
<dbReference type="PANTHER" id="PTHR30579:SF7">
    <property type="entry name" value="HTH-TYPE TRANSCRIPTIONAL REGULATOR LRHA-RELATED"/>
    <property type="match status" value="1"/>
</dbReference>
<sequence length="289" mass="30921">MDPLDQNLLRSFLAVAGTLQFTAAARQLGLSQSTVSDHVGRLEAVVGRTLLLRSTRQVGLTADGVAMVGLARDIIAAHDRALSYFDPTVLRGPLRFGISEDLVLSRLPEILGTFRMNHPLVDLDLHVGLSSDLYTRLEAGGLDLIFTKRMSSDPRGVTIWQERLIWLGSPGMLLDPLQPVPLVLYPGASITRKAAIETLNDQGRHWRLAFGSDSLSALLAALRAGFGVSAQSAMLAGRDLVVMSEEAGLPPLPMIDIVVLGRGSRFDGPVAALVDAISAGSAQLRQQSA</sequence>
<protein>
    <submittedName>
        <fullName evidence="6">LysR family transcriptional regulator</fullName>
    </submittedName>
</protein>
<dbReference type="InterPro" id="IPR005119">
    <property type="entry name" value="LysR_subst-bd"/>
</dbReference>
<dbReference type="Proteomes" id="UP000500767">
    <property type="component" value="Chromosome"/>
</dbReference>
<keyword evidence="7" id="KW-1185">Reference proteome</keyword>
<evidence type="ECO:0000259" key="5">
    <source>
        <dbReference type="PROSITE" id="PS50931"/>
    </source>
</evidence>
<dbReference type="InterPro" id="IPR036390">
    <property type="entry name" value="WH_DNA-bd_sf"/>
</dbReference>
<dbReference type="PANTHER" id="PTHR30579">
    <property type="entry name" value="TRANSCRIPTIONAL REGULATOR"/>
    <property type="match status" value="1"/>
</dbReference>
<dbReference type="RefSeq" id="WP_171834477.1">
    <property type="nucleotide sequence ID" value="NZ_CP053708.1"/>
</dbReference>
<dbReference type="AlphaFoldDB" id="A0A6M8HM70"/>
<dbReference type="Pfam" id="PF03466">
    <property type="entry name" value="LysR_substrate"/>
    <property type="match status" value="1"/>
</dbReference>
<dbReference type="InterPro" id="IPR050176">
    <property type="entry name" value="LTTR"/>
</dbReference>